<evidence type="ECO:0000313" key="2">
    <source>
        <dbReference type="EMBL" id="KAJ1146206.1"/>
    </source>
</evidence>
<dbReference type="AlphaFoldDB" id="A0AAV7R0T6"/>
<organism evidence="2 3">
    <name type="scientific">Pleurodeles waltl</name>
    <name type="common">Iberian ribbed newt</name>
    <dbReference type="NCBI Taxonomy" id="8319"/>
    <lineage>
        <taxon>Eukaryota</taxon>
        <taxon>Metazoa</taxon>
        <taxon>Chordata</taxon>
        <taxon>Craniata</taxon>
        <taxon>Vertebrata</taxon>
        <taxon>Euteleostomi</taxon>
        <taxon>Amphibia</taxon>
        <taxon>Batrachia</taxon>
        <taxon>Caudata</taxon>
        <taxon>Salamandroidea</taxon>
        <taxon>Salamandridae</taxon>
        <taxon>Pleurodelinae</taxon>
        <taxon>Pleurodeles</taxon>
    </lineage>
</organism>
<name>A0AAV7R0T6_PLEWA</name>
<sequence length="170" mass="18432">MAAVRQVSMLVPKLRLSPPYIEELLSVPPGARGTAYRCTVCRLRSGPPSFQQGRGQECRGGEAGSSQPVVGGNSLFAPPRPPTICTRSGRFRRDPQEEPWKESLRCSGRWNALLAPESSRPAAAAWHAPAGGVRRSGRFLPGPWKTPEPQRVQCCTQLGFSDSPGVLRTV</sequence>
<proteinExistence type="predicted"/>
<evidence type="ECO:0000256" key="1">
    <source>
        <dbReference type="SAM" id="MobiDB-lite"/>
    </source>
</evidence>
<dbReference type="Proteomes" id="UP001066276">
    <property type="component" value="Chromosome 6"/>
</dbReference>
<feature type="region of interest" description="Disordered" evidence="1">
    <location>
        <begin position="49"/>
        <end position="98"/>
    </location>
</feature>
<comment type="caution">
    <text evidence="2">The sequence shown here is derived from an EMBL/GenBank/DDBJ whole genome shotgun (WGS) entry which is preliminary data.</text>
</comment>
<reference evidence="2" key="1">
    <citation type="journal article" date="2022" name="bioRxiv">
        <title>Sequencing and chromosome-scale assembly of the giantPleurodeles waltlgenome.</title>
        <authorList>
            <person name="Brown T."/>
            <person name="Elewa A."/>
            <person name="Iarovenko S."/>
            <person name="Subramanian E."/>
            <person name="Araus A.J."/>
            <person name="Petzold A."/>
            <person name="Susuki M."/>
            <person name="Suzuki K.-i.T."/>
            <person name="Hayashi T."/>
            <person name="Toyoda A."/>
            <person name="Oliveira C."/>
            <person name="Osipova E."/>
            <person name="Leigh N.D."/>
            <person name="Simon A."/>
            <person name="Yun M.H."/>
        </authorList>
    </citation>
    <scope>NUCLEOTIDE SEQUENCE</scope>
    <source>
        <strain evidence="2">20211129_DDA</strain>
        <tissue evidence="2">Liver</tissue>
    </source>
</reference>
<protein>
    <submittedName>
        <fullName evidence="2">Uncharacterized protein</fullName>
    </submittedName>
</protein>
<accession>A0AAV7R0T6</accession>
<dbReference type="EMBL" id="JANPWB010000010">
    <property type="protein sequence ID" value="KAJ1146206.1"/>
    <property type="molecule type" value="Genomic_DNA"/>
</dbReference>
<keyword evidence="3" id="KW-1185">Reference proteome</keyword>
<gene>
    <name evidence="2" type="ORF">NDU88_012486</name>
</gene>
<evidence type="ECO:0000313" key="3">
    <source>
        <dbReference type="Proteomes" id="UP001066276"/>
    </source>
</evidence>